<proteinExistence type="predicted"/>
<dbReference type="EMBL" id="QMPZ01000057">
    <property type="protein sequence ID" value="RLE09195.1"/>
    <property type="molecule type" value="Genomic_DNA"/>
</dbReference>
<dbReference type="InterPro" id="IPR000683">
    <property type="entry name" value="Gfo/Idh/MocA-like_OxRdtase_N"/>
</dbReference>
<feature type="domain" description="Gfo/Idh/MocA-like oxidoreductase N-terminal" evidence="2">
    <location>
        <begin position="5"/>
        <end position="132"/>
    </location>
</feature>
<organism evidence="4 5">
    <name type="scientific">Aerophobetes bacterium</name>
    <dbReference type="NCBI Taxonomy" id="2030807"/>
    <lineage>
        <taxon>Bacteria</taxon>
        <taxon>Candidatus Aerophobota</taxon>
    </lineage>
</organism>
<dbReference type="SUPFAM" id="SSF55347">
    <property type="entry name" value="Glyceraldehyde-3-phosphate dehydrogenase-like, C-terminal domain"/>
    <property type="match status" value="1"/>
</dbReference>
<dbReference type="GO" id="GO:0016491">
    <property type="term" value="F:oxidoreductase activity"/>
    <property type="evidence" value="ECO:0007669"/>
    <property type="project" value="UniProtKB-KW"/>
</dbReference>
<evidence type="ECO:0000313" key="4">
    <source>
        <dbReference type="EMBL" id="RLE09195.1"/>
    </source>
</evidence>
<dbReference type="InterPro" id="IPR055170">
    <property type="entry name" value="GFO_IDH_MocA-like_dom"/>
</dbReference>
<name>A0A497E468_UNCAE</name>
<dbReference type="SUPFAM" id="SSF51735">
    <property type="entry name" value="NAD(P)-binding Rossmann-fold domains"/>
    <property type="match status" value="1"/>
</dbReference>
<evidence type="ECO:0000313" key="5">
    <source>
        <dbReference type="Proteomes" id="UP000279422"/>
    </source>
</evidence>
<gene>
    <name evidence="4" type="ORF">DRJ00_04820</name>
</gene>
<protein>
    <submittedName>
        <fullName evidence="4">Gfo/Idh/MocA family oxidoreductase</fullName>
    </submittedName>
</protein>
<dbReference type="PANTHER" id="PTHR43818">
    <property type="entry name" value="BCDNA.GH03377"/>
    <property type="match status" value="1"/>
</dbReference>
<evidence type="ECO:0000256" key="1">
    <source>
        <dbReference type="ARBA" id="ARBA00023002"/>
    </source>
</evidence>
<comment type="caution">
    <text evidence="4">The sequence shown here is derived from an EMBL/GenBank/DDBJ whole genome shotgun (WGS) entry which is preliminary data.</text>
</comment>
<keyword evidence="1" id="KW-0560">Oxidoreductase</keyword>
<feature type="domain" description="GFO/IDH/MocA-like oxidoreductase" evidence="3">
    <location>
        <begin position="142"/>
        <end position="284"/>
    </location>
</feature>
<evidence type="ECO:0000259" key="3">
    <source>
        <dbReference type="Pfam" id="PF22725"/>
    </source>
</evidence>
<dbReference type="GO" id="GO:0000166">
    <property type="term" value="F:nucleotide binding"/>
    <property type="evidence" value="ECO:0007669"/>
    <property type="project" value="InterPro"/>
</dbReference>
<reference evidence="4 5" key="1">
    <citation type="submission" date="2018-06" db="EMBL/GenBank/DDBJ databases">
        <title>Extensive metabolic versatility and redundancy in microbially diverse, dynamic hydrothermal sediments.</title>
        <authorList>
            <person name="Dombrowski N."/>
            <person name="Teske A."/>
            <person name="Baker B.J."/>
        </authorList>
    </citation>
    <scope>NUCLEOTIDE SEQUENCE [LARGE SCALE GENOMIC DNA]</scope>
    <source>
        <strain evidence="4">B47_G16</strain>
    </source>
</reference>
<accession>A0A497E468</accession>
<dbReference type="InterPro" id="IPR036291">
    <property type="entry name" value="NAD(P)-bd_dom_sf"/>
</dbReference>
<dbReference type="Pfam" id="PF01408">
    <property type="entry name" value="GFO_IDH_MocA"/>
    <property type="match status" value="1"/>
</dbReference>
<dbReference type="Gene3D" id="3.40.50.720">
    <property type="entry name" value="NAD(P)-binding Rossmann-like Domain"/>
    <property type="match status" value="1"/>
</dbReference>
<dbReference type="Pfam" id="PF22725">
    <property type="entry name" value="GFO_IDH_MocA_C3"/>
    <property type="match status" value="1"/>
</dbReference>
<dbReference type="Proteomes" id="UP000279422">
    <property type="component" value="Unassembled WGS sequence"/>
</dbReference>
<evidence type="ECO:0000259" key="2">
    <source>
        <dbReference type="Pfam" id="PF01408"/>
    </source>
</evidence>
<dbReference type="Gene3D" id="3.30.360.10">
    <property type="entry name" value="Dihydrodipicolinate Reductase, domain 2"/>
    <property type="match status" value="1"/>
</dbReference>
<dbReference type="AlphaFoldDB" id="A0A497E468"/>
<dbReference type="InterPro" id="IPR050463">
    <property type="entry name" value="Gfo/Idh/MocA_oxidrdct_glycsds"/>
</dbReference>
<sequence>MPKEIRVGLVGYKFMGKAHSHAYRDVAMFFSSMKAVPVMKAICGRTEDEVAKAAKIYGWQSYETSWEKLIQRDDIDLVDISTPVNLHKDIAIAAAKAGKHILCEKPMAMNLDEAREMLEAAEKAGIKHMIGFNYRRVPAIALARKLIEEGALGRIYHFRATYLQDWIVDPNFPLVWRLRKEFAGSGALGDLGAHIIDLARFLVGEFERVTCATKTFIKERPEASYVTGLTARAGGKMGEVTVDDAAIAIAEFKNGALGSFEVTRLAPGRKNCQRIEINGSKGSIFFDLERLNELQFFSREDKDYEQGFRTILVTEESHPYLKAWWPSGHIIGWEHAMVHQIHDLLEDIAEDRMPTPNFVDGLKCQEVLEAMDRSSREGRWVRI</sequence>
<dbReference type="PANTHER" id="PTHR43818:SF11">
    <property type="entry name" value="BCDNA.GH03377"/>
    <property type="match status" value="1"/>
</dbReference>